<protein>
    <recommendedName>
        <fullName evidence="1">Fibronectin type-III domain-containing protein</fullName>
    </recommendedName>
</protein>
<dbReference type="Ensembl" id="ENSORLT00015023183.1">
    <property type="protein sequence ID" value="ENSORLP00015031776.1"/>
    <property type="gene ID" value="ENSORLG00015016203.1"/>
</dbReference>
<evidence type="ECO:0000313" key="2">
    <source>
        <dbReference type="Ensembl" id="ENSORLP00015031776.1"/>
    </source>
</evidence>
<dbReference type="CDD" id="cd00063">
    <property type="entry name" value="FN3"/>
    <property type="match status" value="3"/>
</dbReference>
<dbReference type="InterPro" id="IPR036116">
    <property type="entry name" value="FN3_sf"/>
</dbReference>
<dbReference type="PANTHER" id="PTHR47135">
    <property type="entry name" value="FIBRONECTIN TYPE III DOMAIN-CONTAINING PROTEIN 7"/>
    <property type="match status" value="1"/>
</dbReference>
<dbReference type="SMART" id="SM00060">
    <property type="entry name" value="FN3"/>
    <property type="match status" value="4"/>
</dbReference>
<dbReference type="Gene3D" id="2.60.40.10">
    <property type="entry name" value="Immunoglobulins"/>
    <property type="match status" value="5"/>
</dbReference>
<reference evidence="2" key="3">
    <citation type="submission" date="2025-08" db="UniProtKB">
        <authorList>
            <consortium name="Ensembl"/>
        </authorList>
    </citation>
    <scope>IDENTIFICATION</scope>
    <source>
        <strain evidence="2">HSOK</strain>
    </source>
</reference>
<feature type="domain" description="Fibronectin type-III" evidence="1">
    <location>
        <begin position="143"/>
        <end position="230"/>
    </location>
</feature>
<dbReference type="SUPFAM" id="SSF49265">
    <property type="entry name" value="Fibronectin type III"/>
    <property type="match status" value="3"/>
</dbReference>
<dbReference type="AlphaFoldDB" id="A0A3P9JID3"/>
<dbReference type="Pfam" id="PF00041">
    <property type="entry name" value="fn3"/>
    <property type="match status" value="5"/>
</dbReference>
<accession>A0A3P9JID3</accession>
<reference key="1">
    <citation type="journal article" date="2007" name="Nature">
        <title>The medaka draft genome and insights into vertebrate genome evolution.</title>
        <authorList>
            <person name="Kasahara M."/>
            <person name="Naruse K."/>
            <person name="Sasaki S."/>
            <person name="Nakatani Y."/>
            <person name="Qu W."/>
            <person name="Ahsan B."/>
            <person name="Yamada T."/>
            <person name="Nagayasu Y."/>
            <person name="Doi K."/>
            <person name="Kasai Y."/>
            <person name="Jindo T."/>
            <person name="Kobayashi D."/>
            <person name="Shimada A."/>
            <person name="Toyoda A."/>
            <person name="Kuroki Y."/>
            <person name="Fujiyama A."/>
            <person name="Sasaki T."/>
            <person name="Shimizu A."/>
            <person name="Asakawa S."/>
            <person name="Shimizu N."/>
            <person name="Hashimoto S."/>
            <person name="Yang J."/>
            <person name="Lee Y."/>
            <person name="Matsushima K."/>
            <person name="Sugano S."/>
            <person name="Sakaizumi M."/>
            <person name="Narita T."/>
            <person name="Ohishi K."/>
            <person name="Haga S."/>
            <person name="Ohta F."/>
            <person name="Nomoto H."/>
            <person name="Nogata K."/>
            <person name="Morishita T."/>
            <person name="Endo T."/>
            <person name="Shin-I T."/>
            <person name="Takeda H."/>
            <person name="Morishita S."/>
            <person name="Kohara Y."/>
        </authorList>
    </citation>
    <scope>NUCLEOTIDE SEQUENCE [LARGE SCALE GENOMIC DNA]</scope>
    <source>
        <strain>Hd-rR</strain>
    </source>
</reference>
<dbReference type="Proteomes" id="UP000265200">
    <property type="component" value="Chromosome 17"/>
</dbReference>
<feature type="domain" description="Fibronectin type-III" evidence="1">
    <location>
        <begin position="428"/>
        <end position="518"/>
    </location>
</feature>
<reference evidence="2 3" key="2">
    <citation type="submission" date="2017-04" db="EMBL/GenBank/DDBJ databases">
        <title>CpG methylation of centromeres and impact of large insertions on vertebrate speciation.</title>
        <authorList>
            <person name="Ichikawa K."/>
            <person name="Yoshimura J."/>
            <person name="Morishita S."/>
        </authorList>
    </citation>
    <scope>NUCLEOTIDE SEQUENCE</scope>
    <source>
        <strain evidence="2 3">HSOK</strain>
    </source>
</reference>
<dbReference type="PANTHER" id="PTHR47135:SF3">
    <property type="entry name" value="FIBRONECTIN TYPE-III DOMAIN-CONTAINING PROTEIN"/>
    <property type="match status" value="1"/>
</dbReference>
<organism evidence="2 3">
    <name type="scientific">Oryzias latipes</name>
    <name type="common">Japanese rice fish</name>
    <name type="synonym">Japanese killifish</name>
    <dbReference type="NCBI Taxonomy" id="8090"/>
    <lineage>
        <taxon>Eukaryota</taxon>
        <taxon>Metazoa</taxon>
        <taxon>Chordata</taxon>
        <taxon>Craniata</taxon>
        <taxon>Vertebrata</taxon>
        <taxon>Euteleostomi</taxon>
        <taxon>Actinopterygii</taxon>
        <taxon>Neopterygii</taxon>
        <taxon>Teleostei</taxon>
        <taxon>Neoteleostei</taxon>
        <taxon>Acanthomorphata</taxon>
        <taxon>Ovalentaria</taxon>
        <taxon>Atherinomorphae</taxon>
        <taxon>Beloniformes</taxon>
        <taxon>Adrianichthyidae</taxon>
        <taxon>Oryziinae</taxon>
        <taxon>Oryzias</taxon>
    </lineage>
</organism>
<name>A0A3P9JID3_ORYLA</name>
<evidence type="ECO:0000259" key="1">
    <source>
        <dbReference type="PROSITE" id="PS50853"/>
    </source>
</evidence>
<evidence type="ECO:0000313" key="3">
    <source>
        <dbReference type="Proteomes" id="UP000265200"/>
    </source>
</evidence>
<dbReference type="InterPro" id="IPR003961">
    <property type="entry name" value="FN3_dom"/>
</dbReference>
<sequence>MIEDGSGAKLTCTSDRLNCSISPLPCGKKLNVTVTYTNGNCSSTSTPVSMDSVPCAPEDVKVSVNCSTEELTITWSSSSPAEEYSAIISGGTGQPLYCNSTDTHCTLRGLRCGSRYNVTVSSFNGSCLSPPSSEVTTLTSPCPPTNVSAMHTCAPDPVPVSWAATGINAKQYTAVAVSHRGHKSECTTNQTSCSLSGLQCGETYYIHVSGANDNCFSQDSSPVSLHTEPCPPSNVTSQLINGTAHVTWSPGANAAGYNVKATSHSHSITCSSFTSNCTLSDLVCGQDYDIRVSATDGTCASNYSAPFVQNQVPCSTWNFTTDLKCETNELLVSWNASFSQLNYSVTAAPMDGNIPPVTCHTNNASCLLSGLQCGHSYNVSIKVSSDTFSGPPSPSQTVKTGNMKINPRKAIFCCITTHFCSLTVSPPAPCSPTIQSSTLICGNSSSLVSWASVSDATGYIVKAKSTKGHQVSCSTTTTTSCTFTNLSCSETYMATVTAQGQQCDSAPGPSTNITTSESHWEIKYVTSPKQT</sequence>
<feature type="domain" description="Fibronectin type-III" evidence="1">
    <location>
        <begin position="56"/>
        <end position="142"/>
    </location>
</feature>
<dbReference type="PROSITE" id="PS50853">
    <property type="entry name" value="FN3"/>
    <property type="match status" value="4"/>
</dbReference>
<feature type="domain" description="Fibronectin type-III" evidence="1">
    <location>
        <begin position="231"/>
        <end position="315"/>
    </location>
</feature>
<reference evidence="2" key="4">
    <citation type="submission" date="2025-09" db="UniProtKB">
        <authorList>
            <consortium name="Ensembl"/>
        </authorList>
    </citation>
    <scope>IDENTIFICATION</scope>
    <source>
        <strain evidence="2">HSOK</strain>
    </source>
</reference>
<dbReference type="InterPro" id="IPR013783">
    <property type="entry name" value="Ig-like_fold"/>
</dbReference>
<proteinExistence type="predicted"/>